<evidence type="ECO:0000313" key="3">
    <source>
        <dbReference type="EMBL" id="KGA97009.1"/>
    </source>
</evidence>
<reference evidence="3 5" key="1">
    <citation type="journal article" date="2014" name="Genome Announc.">
        <title>Draft Genome Sequence of Bacillus alcalophilus AV1934, a Classic Alkaliphile Isolated from Human Feces in 1934.</title>
        <authorList>
            <person name="Attie O."/>
            <person name="Jayaprakash A."/>
            <person name="Shah H."/>
            <person name="Paulsen I.T."/>
            <person name="Morino M."/>
            <person name="Takahashi Y."/>
            <person name="Narumi I."/>
            <person name="Sachidanandam R."/>
            <person name="Satoh K."/>
            <person name="Ito M."/>
            <person name="Krulwich T.A."/>
        </authorList>
    </citation>
    <scope>NUCLEOTIDE SEQUENCE [LARGE SCALE GENOMIC DNA]</scope>
    <source>
        <strain evidence="3 5">AV1934</strain>
    </source>
</reference>
<evidence type="ECO:0000313" key="4">
    <source>
        <dbReference type="EMBL" id="THG92218.1"/>
    </source>
</evidence>
<accession>A0A094WGW5</accession>
<dbReference type="InterPro" id="IPR010273">
    <property type="entry name" value="DUF881"/>
</dbReference>
<comment type="caution">
    <text evidence="3">The sequence shown here is derived from an EMBL/GenBank/DDBJ whole genome shotgun (WGS) entry which is preliminary data.</text>
</comment>
<sequence length="236" mass="27308">MKRVWVFTIVACIIGFMISVQYQSLQVEEMTVRDTRDVRELRELLKQSQENRIQLMEEIDKLKLLVMEYETTLNNREDVVVVLENQIEELKATASLSEITGNGVVIRIESLIQDDFLDEEKRTPPPELFRFLLNEVKSFGAKEIAVGSERIITTSAFREVNGITQLNYKRIPPLPLEVKVISDNPERLHNELLVSSSIEEFEAFGYLITITLEENLSLPAFEQTPRVRYMEEVKGE</sequence>
<keyword evidence="5" id="KW-1185">Reference proteome</keyword>
<evidence type="ECO:0000313" key="5">
    <source>
        <dbReference type="Proteomes" id="UP000002754"/>
    </source>
</evidence>
<dbReference type="Proteomes" id="UP000002754">
    <property type="component" value="Unassembled WGS sequence"/>
</dbReference>
<keyword evidence="2" id="KW-0175">Coiled coil</keyword>
<evidence type="ECO:0008006" key="7">
    <source>
        <dbReference type="Google" id="ProtNLM"/>
    </source>
</evidence>
<dbReference type="OrthoDB" id="2439649at2"/>
<protein>
    <recommendedName>
        <fullName evidence="7">NgoFVII family restriction endonuclease</fullName>
    </recommendedName>
</protein>
<dbReference type="Gene3D" id="3.30.70.1880">
    <property type="entry name" value="Protein of unknown function DUF881"/>
    <property type="match status" value="1"/>
</dbReference>
<gene>
    <name evidence="4" type="ORF">AJ85_14905</name>
    <name evidence="3" type="ORF">BALCAV_0212660</name>
</gene>
<comment type="similarity">
    <text evidence="1">Belongs to the UPF0749 family.</text>
</comment>
<dbReference type="AlphaFoldDB" id="A0A094WGW5"/>
<feature type="coiled-coil region" evidence="2">
    <location>
        <begin position="38"/>
        <end position="93"/>
    </location>
</feature>
<dbReference type="EMBL" id="ALPT02000039">
    <property type="protein sequence ID" value="KGA97009.1"/>
    <property type="molecule type" value="Genomic_DNA"/>
</dbReference>
<dbReference type="PANTHER" id="PTHR37313">
    <property type="entry name" value="UPF0749 PROTEIN RV1825"/>
    <property type="match status" value="1"/>
</dbReference>
<dbReference type="RefSeq" id="WP_003323925.1">
    <property type="nucleotide sequence ID" value="NZ_ALPT02000039.1"/>
</dbReference>
<name>A0A094WGW5_ALKAL</name>
<organism evidence="3 5">
    <name type="scientific">Alkalihalobacillus alcalophilus ATCC 27647 = CGMCC 1.3604</name>
    <dbReference type="NCBI Taxonomy" id="1218173"/>
    <lineage>
        <taxon>Bacteria</taxon>
        <taxon>Bacillati</taxon>
        <taxon>Bacillota</taxon>
        <taxon>Bacilli</taxon>
        <taxon>Bacillales</taxon>
        <taxon>Bacillaceae</taxon>
        <taxon>Alkalihalobacillus</taxon>
    </lineage>
</organism>
<dbReference type="PANTHER" id="PTHR37313:SF2">
    <property type="entry name" value="UPF0749 PROTEIN YLXX"/>
    <property type="match status" value="1"/>
</dbReference>
<dbReference type="EMBL" id="JALP01000012">
    <property type="protein sequence ID" value="THG92218.1"/>
    <property type="molecule type" value="Genomic_DNA"/>
</dbReference>
<evidence type="ECO:0000313" key="6">
    <source>
        <dbReference type="Proteomes" id="UP000297014"/>
    </source>
</evidence>
<evidence type="ECO:0000256" key="2">
    <source>
        <dbReference type="SAM" id="Coils"/>
    </source>
</evidence>
<reference evidence="4 6" key="2">
    <citation type="submission" date="2014-01" db="EMBL/GenBank/DDBJ databases">
        <title>Draft genome sequencing of Bacillus alcalophilus CGMCC 1.3604.</title>
        <authorList>
            <person name="Yang J."/>
            <person name="Diao L."/>
            <person name="Yang S."/>
        </authorList>
    </citation>
    <scope>NUCLEOTIDE SEQUENCE [LARGE SCALE GENOMIC DNA]</scope>
    <source>
        <strain evidence="4 6">CGMCC 1.3604</strain>
    </source>
</reference>
<evidence type="ECO:0000256" key="1">
    <source>
        <dbReference type="ARBA" id="ARBA00009108"/>
    </source>
</evidence>
<proteinExistence type="inferred from homology"/>
<dbReference type="Pfam" id="PF05949">
    <property type="entry name" value="DUF881"/>
    <property type="match status" value="1"/>
</dbReference>
<dbReference type="eggNOG" id="COG3879">
    <property type="taxonomic scope" value="Bacteria"/>
</dbReference>
<dbReference type="STRING" id="1218173.BALCAV_0212660"/>
<dbReference type="Proteomes" id="UP000297014">
    <property type="component" value="Unassembled WGS sequence"/>
</dbReference>